<evidence type="ECO:0000313" key="2">
    <source>
        <dbReference type="Proteomes" id="UP001220324"/>
    </source>
</evidence>
<reference evidence="1 2" key="1">
    <citation type="journal article" date="2023" name="IMA Fungus">
        <title>Comparative genomic study of the Penicillium genus elucidates a diverse pangenome and 15 lateral gene transfer events.</title>
        <authorList>
            <person name="Petersen C."/>
            <person name="Sorensen T."/>
            <person name="Nielsen M.R."/>
            <person name="Sondergaard T.E."/>
            <person name="Sorensen J.L."/>
            <person name="Fitzpatrick D.A."/>
            <person name="Frisvad J.C."/>
            <person name="Nielsen K.L."/>
        </authorList>
    </citation>
    <scope>NUCLEOTIDE SEQUENCE [LARGE SCALE GENOMIC DNA]</scope>
    <source>
        <strain evidence="1 2">IBT 35679</strain>
    </source>
</reference>
<accession>A0AAD6CMZ4</accession>
<keyword evidence="2" id="KW-1185">Reference proteome</keyword>
<dbReference type="Proteomes" id="UP001220324">
    <property type="component" value="Unassembled WGS sequence"/>
</dbReference>
<gene>
    <name evidence="1" type="ORF">N7494_011682</name>
</gene>
<organism evidence="1 2">
    <name type="scientific">Penicillium frequentans</name>
    <dbReference type="NCBI Taxonomy" id="3151616"/>
    <lineage>
        <taxon>Eukaryota</taxon>
        <taxon>Fungi</taxon>
        <taxon>Dikarya</taxon>
        <taxon>Ascomycota</taxon>
        <taxon>Pezizomycotina</taxon>
        <taxon>Eurotiomycetes</taxon>
        <taxon>Eurotiomycetidae</taxon>
        <taxon>Eurotiales</taxon>
        <taxon>Aspergillaceae</taxon>
        <taxon>Penicillium</taxon>
    </lineage>
</organism>
<sequence length="348" mass="39225">MSEPTNQCVSGVETIDMQGDVIIVAQGSSTDKTRHFLVSTKVLGLASPVFLKLFGPEFLEGQKLANTYRPEIALNQDIPAIMGVIFTILHYQEPEEMSEMNTQWLASFAIHCDKYMCTKALWPRVQIWVRKLRKKILTPEDHGNLLLAAYLFRDSKYFYALSREAQLKLPVAFSLQWEKSETLDSLPDTVKFQLSEGIENLLDAIKHEIYSVEESLRAHKASHPIQAKDCSSCGRTHPAEAQFCKPCNKYSLQPKLCTSDYRISQYLLTLQKTSIWPSSKPFQTLSASEITSSITLLQTHLQPDCATGEICPLKKEVEKLVRTAHALLKQTAGLFLSEIEAPQDQATE</sequence>
<evidence type="ECO:0000313" key="1">
    <source>
        <dbReference type="EMBL" id="KAJ5525032.1"/>
    </source>
</evidence>
<protein>
    <recommendedName>
        <fullName evidence="3">BTB domain-containing protein</fullName>
    </recommendedName>
</protein>
<name>A0AAD6CMZ4_9EURO</name>
<proteinExistence type="predicted"/>
<dbReference type="AlphaFoldDB" id="A0AAD6CMZ4"/>
<comment type="caution">
    <text evidence="1">The sequence shown here is derived from an EMBL/GenBank/DDBJ whole genome shotgun (WGS) entry which is preliminary data.</text>
</comment>
<dbReference type="EMBL" id="JAQIZZ010000008">
    <property type="protein sequence ID" value="KAJ5525032.1"/>
    <property type="molecule type" value="Genomic_DNA"/>
</dbReference>
<evidence type="ECO:0008006" key="3">
    <source>
        <dbReference type="Google" id="ProtNLM"/>
    </source>
</evidence>